<keyword evidence="3" id="KW-1185">Reference proteome</keyword>
<dbReference type="SUPFAM" id="SSF53335">
    <property type="entry name" value="S-adenosyl-L-methionine-dependent methyltransferases"/>
    <property type="match status" value="1"/>
</dbReference>
<sequence>MLALFPFLFRTIKPLSVSSNKCPLYVGLNPALFPTGVLKYMPFYAFPLLGSFRPLPCVENDNLTINVFREIMGEDLLDNNANALCVGEGSASAVMSLHELGFTKALGIDRPPFFSPLRERFVYELNYKDNSFDFVFSRALDMVSVPALLVLEVERILRPGGIGAMIVHARDIYSGGLIRSATSVSSFLKSSNVVHVCGISSFTLVIFKKRFDNVASFEHYRLPDECPSVTSNKPFVKNLEPLVEENSGQVVSEVSYLPKLMNISSRNRLIYINIGAGEYVNASVTKWLKPFYSIRPQAFNIYVVDHDFSVLTSYVNKPGMTFVYYPGLAGNKATAQFSSVGETGCSTSR</sequence>
<dbReference type="EMBL" id="JBBPBK010000008">
    <property type="protein sequence ID" value="KAK9280020.1"/>
    <property type="molecule type" value="Genomic_DNA"/>
</dbReference>
<dbReference type="PANTHER" id="PTHR47291:SF1">
    <property type="entry name" value="PEPTIDE UPSTREAM PROTEIN"/>
    <property type="match status" value="1"/>
</dbReference>
<dbReference type="InterPro" id="IPR029063">
    <property type="entry name" value="SAM-dependent_MTases_sf"/>
</dbReference>
<comment type="caution">
    <text evidence="2">The sequence shown here is derived from an EMBL/GenBank/DDBJ whole genome shotgun (WGS) entry which is preliminary data.</text>
</comment>
<dbReference type="Gene3D" id="3.40.50.150">
    <property type="entry name" value="Vaccinia Virus protein VP39"/>
    <property type="match status" value="1"/>
</dbReference>
<evidence type="ECO:0000313" key="2">
    <source>
        <dbReference type="EMBL" id="KAK9280020.1"/>
    </source>
</evidence>
<protein>
    <recommendedName>
        <fullName evidence="1">Methyltransferase type 11 domain-containing protein</fullName>
    </recommendedName>
</protein>
<reference evidence="2 3" key="1">
    <citation type="journal article" date="2024" name="Plant J.">
        <title>Genome sequences and population genomics reveal climatic adaptation and genomic divergence between two closely related sweetgum species.</title>
        <authorList>
            <person name="Xu W.Q."/>
            <person name="Ren C.Q."/>
            <person name="Zhang X.Y."/>
            <person name="Comes H.P."/>
            <person name="Liu X.H."/>
            <person name="Li Y.G."/>
            <person name="Kettle C.J."/>
            <person name="Jalonen R."/>
            <person name="Gaisberger H."/>
            <person name="Ma Y.Z."/>
            <person name="Qiu Y.X."/>
        </authorList>
    </citation>
    <scope>NUCLEOTIDE SEQUENCE [LARGE SCALE GENOMIC DNA]</scope>
    <source>
        <strain evidence="2">Hangzhou</strain>
    </source>
</reference>
<dbReference type="Pfam" id="PF08241">
    <property type="entry name" value="Methyltransf_11"/>
    <property type="match status" value="1"/>
</dbReference>
<dbReference type="PANTHER" id="PTHR47291">
    <property type="entry name" value="PEPTIDE UPSTREAM PROTEIN"/>
    <property type="match status" value="1"/>
</dbReference>
<evidence type="ECO:0000259" key="1">
    <source>
        <dbReference type="Pfam" id="PF08241"/>
    </source>
</evidence>
<dbReference type="Proteomes" id="UP001415857">
    <property type="component" value="Unassembled WGS sequence"/>
</dbReference>
<name>A0AAP0RLX5_LIQFO</name>
<dbReference type="InterPro" id="IPR013216">
    <property type="entry name" value="Methyltransf_11"/>
</dbReference>
<evidence type="ECO:0000313" key="3">
    <source>
        <dbReference type="Proteomes" id="UP001415857"/>
    </source>
</evidence>
<feature type="domain" description="Methyltransferase type 11" evidence="1">
    <location>
        <begin position="122"/>
        <end position="162"/>
    </location>
</feature>
<dbReference type="GO" id="GO:0008757">
    <property type="term" value="F:S-adenosylmethionine-dependent methyltransferase activity"/>
    <property type="evidence" value="ECO:0007669"/>
    <property type="project" value="InterPro"/>
</dbReference>
<accession>A0AAP0RLX5</accession>
<gene>
    <name evidence="2" type="ORF">L1049_013705</name>
</gene>
<organism evidence="2 3">
    <name type="scientific">Liquidambar formosana</name>
    <name type="common">Formosan gum</name>
    <dbReference type="NCBI Taxonomy" id="63359"/>
    <lineage>
        <taxon>Eukaryota</taxon>
        <taxon>Viridiplantae</taxon>
        <taxon>Streptophyta</taxon>
        <taxon>Embryophyta</taxon>
        <taxon>Tracheophyta</taxon>
        <taxon>Spermatophyta</taxon>
        <taxon>Magnoliopsida</taxon>
        <taxon>eudicotyledons</taxon>
        <taxon>Gunneridae</taxon>
        <taxon>Pentapetalae</taxon>
        <taxon>Saxifragales</taxon>
        <taxon>Altingiaceae</taxon>
        <taxon>Liquidambar</taxon>
    </lineage>
</organism>
<proteinExistence type="predicted"/>
<dbReference type="AlphaFoldDB" id="A0AAP0RLX5"/>